<dbReference type="AlphaFoldDB" id="A0A7J8YB23"/>
<accession>A0A7J8YB23</accession>
<protein>
    <submittedName>
        <fullName evidence="1">Uncharacterized protein</fullName>
    </submittedName>
</protein>
<organism evidence="1 2">
    <name type="scientific">Gossypium aridum</name>
    <name type="common">American cotton</name>
    <name type="synonym">Erioxylum aridum</name>
    <dbReference type="NCBI Taxonomy" id="34290"/>
    <lineage>
        <taxon>Eukaryota</taxon>
        <taxon>Viridiplantae</taxon>
        <taxon>Streptophyta</taxon>
        <taxon>Embryophyta</taxon>
        <taxon>Tracheophyta</taxon>
        <taxon>Spermatophyta</taxon>
        <taxon>Magnoliopsida</taxon>
        <taxon>eudicotyledons</taxon>
        <taxon>Gunneridae</taxon>
        <taxon>Pentapetalae</taxon>
        <taxon>rosids</taxon>
        <taxon>malvids</taxon>
        <taxon>Malvales</taxon>
        <taxon>Malvaceae</taxon>
        <taxon>Malvoideae</taxon>
        <taxon>Gossypium</taxon>
    </lineage>
</organism>
<sequence length="33" mass="3998">MRSVLQKQHENFRTTKRIMKNLEDLLRGQVILT</sequence>
<comment type="caution">
    <text evidence="1">The sequence shown here is derived from an EMBL/GenBank/DDBJ whole genome shotgun (WGS) entry which is preliminary data.</text>
</comment>
<keyword evidence="2" id="KW-1185">Reference proteome</keyword>
<evidence type="ECO:0000313" key="1">
    <source>
        <dbReference type="EMBL" id="MBA0696500.1"/>
    </source>
</evidence>
<evidence type="ECO:0000313" key="2">
    <source>
        <dbReference type="Proteomes" id="UP000593577"/>
    </source>
</evidence>
<proteinExistence type="predicted"/>
<gene>
    <name evidence="1" type="ORF">Goari_003047</name>
</gene>
<reference evidence="1 2" key="1">
    <citation type="journal article" date="2019" name="Genome Biol. Evol.">
        <title>Insights into the evolution of the New World diploid cottons (Gossypium, subgenus Houzingenia) based on genome sequencing.</title>
        <authorList>
            <person name="Grover C.E."/>
            <person name="Arick M.A. 2nd"/>
            <person name="Thrash A."/>
            <person name="Conover J.L."/>
            <person name="Sanders W.S."/>
            <person name="Peterson D.G."/>
            <person name="Frelichowski J.E."/>
            <person name="Scheffler J.A."/>
            <person name="Scheffler B.E."/>
            <person name="Wendel J.F."/>
        </authorList>
    </citation>
    <scope>NUCLEOTIDE SEQUENCE [LARGE SCALE GENOMIC DNA]</scope>
    <source>
        <strain evidence="1">185</strain>
        <tissue evidence="1">Leaf</tissue>
    </source>
</reference>
<dbReference type="Proteomes" id="UP000593577">
    <property type="component" value="Unassembled WGS sequence"/>
</dbReference>
<dbReference type="EMBL" id="JABFAA010000011">
    <property type="protein sequence ID" value="MBA0696500.1"/>
    <property type="molecule type" value="Genomic_DNA"/>
</dbReference>
<name>A0A7J8YB23_GOSAI</name>